<gene>
    <name evidence="11" type="primary">20348487</name>
    <name evidence="10" type="ORF">GGTG_08029</name>
</gene>
<dbReference type="RefSeq" id="XP_009224128.1">
    <property type="nucleotide sequence ID" value="XM_009225864.1"/>
</dbReference>
<evidence type="ECO:0000259" key="9">
    <source>
        <dbReference type="PROSITE" id="PS52035"/>
    </source>
</evidence>
<dbReference type="InterPro" id="IPR000834">
    <property type="entry name" value="Peptidase_M14"/>
</dbReference>
<dbReference type="OrthoDB" id="3626597at2759"/>
<evidence type="ECO:0000313" key="12">
    <source>
        <dbReference type="Proteomes" id="UP000006039"/>
    </source>
</evidence>
<reference evidence="10" key="3">
    <citation type="submission" date="2010-09" db="EMBL/GenBank/DDBJ databases">
        <title>Annotation of Gaeumannomyces graminis var. tritici R3-111a-1.</title>
        <authorList>
            <consortium name="The Broad Institute Genome Sequencing Platform"/>
            <person name="Ma L.-J."/>
            <person name="Dead R."/>
            <person name="Young S.K."/>
            <person name="Zeng Q."/>
            <person name="Gargeya S."/>
            <person name="Fitzgerald M."/>
            <person name="Haas B."/>
            <person name="Abouelleil A."/>
            <person name="Alvarado L."/>
            <person name="Arachchi H.M."/>
            <person name="Berlin A."/>
            <person name="Brown A."/>
            <person name="Chapman S.B."/>
            <person name="Chen Z."/>
            <person name="Dunbar C."/>
            <person name="Freedman E."/>
            <person name="Gearin G."/>
            <person name="Gellesch M."/>
            <person name="Goldberg J."/>
            <person name="Griggs A."/>
            <person name="Gujja S."/>
            <person name="Heiman D."/>
            <person name="Howarth C."/>
            <person name="Larson L."/>
            <person name="Lui A."/>
            <person name="MacDonald P.J.P."/>
            <person name="Mehta T."/>
            <person name="Montmayeur A."/>
            <person name="Murphy C."/>
            <person name="Neiman D."/>
            <person name="Pearson M."/>
            <person name="Priest M."/>
            <person name="Roberts A."/>
            <person name="Saif S."/>
            <person name="Shea T."/>
            <person name="Shenoy N."/>
            <person name="Sisk P."/>
            <person name="Stolte C."/>
            <person name="Sykes S."/>
            <person name="Yandava C."/>
            <person name="Wortman J."/>
            <person name="Nusbaum C."/>
            <person name="Birren B."/>
        </authorList>
    </citation>
    <scope>NUCLEOTIDE SEQUENCE</scope>
    <source>
        <strain evidence="10">R3-111a-1</strain>
    </source>
</reference>
<evidence type="ECO:0000313" key="10">
    <source>
        <dbReference type="EMBL" id="EJT74184.1"/>
    </source>
</evidence>
<dbReference type="STRING" id="644352.J3P3E2"/>
<evidence type="ECO:0000256" key="5">
    <source>
        <dbReference type="ARBA" id="ARBA00022833"/>
    </source>
</evidence>
<accession>J3P3E2</accession>
<dbReference type="AlphaFoldDB" id="J3P3E2"/>
<comment type="cofactor">
    <cofactor evidence="1">
        <name>Zn(2+)</name>
        <dbReference type="ChEBI" id="CHEBI:29105"/>
    </cofactor>
</comment>
<dbReference type="PANTHER" id="PTHR11705">
    <property type="entry name" value="PROTEASE FAMILY M14 CARBOXYPEPTIDASE A,B"/>
    <property type="match status" value="1"/>
</dbReference>
<dbReference type="PANTHER" id="PTHR11705:SF143">
    <property type="entry name" value="SLL0236 PROTEIN"/>
    <property type="match status" value="1"/>
</dbReference>
<dbReference type="EMBL" id="GL385398">
    <property type="protein sequence ID" value="EJT74184.1"/>
    <property type="molecule type" value="Genomic_DNA"/>
</dbReference>
<sequence>MARRDFRPHVLALPCGCGGSRLVNPQSYIKGLPPWPRSLRLARCLPTPLAIMKLITTLAAASAPLLTSACLLPEGRDGSTSSPIGRRQASTRNGIPVGTGDRFNGGTVAPRGLGTQASSTAYTSLLSVKEIETGFQALATTYGFDTFNSPSKTYEGRTVFGGKIGGAGGKCNDAYRVFINAAIHARERGASDGLLYFVSDLLYANKNNVGLTYGRKAYTAADVKKALSAGLVFIPLSNPDGVAYDQSSNSCWRKNRNPKSSGGNSDAIGVDLNRNFDFLWDYEKAFASSVSSSVASTIPSAETFHGTSPFSEPETRNIKWVLDTYSKVRWFVDLHSYAGDVLFSWGSDTNQGRYPYMSFLNTTYDSVRGIVSDTPGVGKGYGEYVPAAEDALNQGAAKRIGDGMSGAAGRTYTVMQSSALYPTSGASDDYAYSRHFANSSLNTVHSYTIEFGFGNSAASCPFYPSQSQYNSNLREIAGGFMELLLAATDLGLGEPTKC</sequence>
<keyword evidence="6" id="KW-0482">Metalloprotease</keyword>
<evidence type="ECO:0000256" key="2">
    <source>
        <dbReference type="ARBA" id="ARBA00005988"/>
    </source>
</evidence>
<feature type="region of interest" description="Disordered" evidence="8">
    <location>
        <begin position="77"/>
        <end position="101"/>
    </location>
</feature>
<dbReference type="GeneID" id="20348487"/>
<reference evidence="11" key="5">
    <citation type="submission" date="2018-04" db="UniProtKB">
        <authorList>
            <consortium name="EnsemblFungi"/>
        </authorList>
    </citation>
    <scope>IDENTIFICATION</scope>
    <source>
        <strain evidence="11">R3-111a-1</strain>
    </source>
</reference>
<protein>
    <submittedName>
        <fullName evidence="10">Carboxypeptidase A</fullName>
    </submittedName>
</protein>
<organism evidence="10">
    <name type="scientific">Gaeumannomyces tritici (strain R3-111a-1)</name>
    <name type="common">Wheat and barley take-all root rot fungus</name>
    <name type="synonym">Gaeumannomyces graminis var. tritici</name>
    <dbReference type="NCBI Taxonomy" id="644352"/>
    <lineage>
        <taxon>Eukaryota</taxon>
        <taxon>Fungi</taxon>
        <taxon>Dikarya</taxon>
        <taxon>Ascomycota</taxon>
        <taxon>Pezizomycotina</taxon>
        <taxon>Sordariomycetes</taxon>
        <taxon>Sordariomycetidae</taxon>
        <taxon>Magnaporthales</taxon>
        <taxon>Magnaporthaceae</taxon>
        <taxon>Gaeumannomyces</taxon>
    </lineage>
</organism>
<dbReference type="GO" id="GO:0004181">
    <property type="term" value="F:metallocarboxypeptidase activity"/>
    <property type="evidence" value="ECO:0007669"/>
    <property type="project" value="InterPro"/>
</dbReference>
<evidence type="ECO:0000256" key="6">
    <source>
        <dbReference type="ARBA" id="ARBA00023049"/>
    </source>
</evidence>
<dbReference type="GO" id="GO:0006508">
    <property type="term" value="P:proteolysis"/>
    <property type="evidence" value="ECO:0007669"/>
    <property type="project" value="UniProtKB-KW"/>
</dbReference>
<dbReference type="VEuPathDB" id="FungiDB:GGTG_08029"/>
<dbReference type="eggNOG" id="KOG2650">
    <property type="taxonomic scope" value="Eukaryota"/>
</dbReference>
<dbReference type="SMART" id="SM00631">
    <property type="entry name" value="Zn_pept"/>
    <property type="match status" value="1"/>
</dbReference>
<dbReference type="GO" id="GO:0008270">
    <property type="term" value="F:zinc ion binding"/>
    <property type="evidence" value="ECO:0007669"/>
    <property type="project" value="InterPro"/>
</dbReference>
<dbReference type="FunFam" id="3.40.630.10:FF:000155">
    <property type="entry name" value="Zn-dependent exopeptidase"/>
    <property type="match status" value="1"/>
</dbReference>
<dbReference type="HOGENOM" id="CLU_018931_0_0_1"/>
<dbReference type="Gene3D" id="3.40.630.10">
    <property type="entry name" value="Zn peptidases"/>
    <property type="match status" value="1"/>
</dbReference>
<dbReference type="PROSITE" id="PS52035">
    <property type="entry name" value="PEPTIDASE_M14"/>
    <property type="match status" value="1"/>
</dbReference>
<comment type="similarity">
    <text evidence="2 7">Belongs to the peptidase M14 family.</text>
</comment>
<evidence type="ECO:0000256" key="8">
    <source>
        <dbReference type="SAM" id="MobiDB-lite"/>
    </source>
</evidence>
<evidence type="ECO:0000256" key="7">
    <source>
        <dbReference type="PROSITE-ProRule" id="PRU01379"/>
    </source>
</evidence>
<feature type="active site" description="Proton donor/acceptor" evidence="7">
    <location>
        <position position="450"/>
    </location>
</feature>
<evidence type="ECO:0000256" key="1">
    <source>
        <dbReference type="ARBA" id="ARBA00001947"/>
    </source>
</evidence>
<keyword evidence="5" id="KW-0862">Zinc</keyword>
<dbReference type="EnsemblFungi" id="EJT74184">
    <property type="protein sequence ID" value="EJT74184"/>
    <property type="gene ID" value="GGTG_08029"/>
</dbReference>
<evidence type="ECO:0000313" key="11">
    <source>
        <dbReference type="EnsemblFungi" id="EJT74184"/>
    </source>
</evidence>
<evidence type="ECO:0000256" key="3">
    <source>
        <dbReference type="ARBA" id="ARBA00022670"/>
    </source>
</evidence>
<reference evidence="11" key="4">
    <citation type="journal article" date="2015" name="G3 (Bethesda)">
        <title>Genome sequences of three phytopathogenic species of the Magnaporthaceae family of fungi.</title>
        <authorList>
            <person name="Okagaki L.H."/>
            <person name="Nunes C.C."/>
            <person name="Sailsbery J."/>
            <person name="Clay B."/>
            <person name="Brown D."/>
            <person name="John T."/>
            <person name="Oh Y."/>
            <person name="Young N."/>
            <person name="Fitzgerald M."/>
            <person name="Haas B.J."/>
            <person name="Zeng Q."/>
            <person name="Young S."/>
            <person name="Adiconis X."/>
            <person name="Fan L."/>
            <person name="Levin J.Z."/>
            <person name="Mitchell T.K."/>
            <person name="Okubara P.A."/>
            <person name="Farman M.L."/>
            <person name="Kohn L.M."/>
            <person name="Birren B."/>
            <person name="Ma L.-J."/>
            <person name="Dean R.A."/>
        </authorList>
    </citation>
    <scope>NUCLEOTIDE SEQUENCE</scope>
    <source>
        <strain evidence="11">R3-111a-1</strain>
    </source>
</reference>
<feature type="compositionally biased region" description="Polar residues" evidence="8">
    <location>
        <begin position="78"/>
        <end position="93"/>
    </location>
</feature>
<keyword evidence="10" id="KW-0121">Carboxypeptidase</keyword>
<evidence type="ECO:0000256" key="4">
    <source>
        <dbReference type="ARBA" id="ARBA00022801"/>
    </source>
</evidence>
<keyword evidence="3" id="KW-0645">Protease</keyword>
<reference evidence="10" key="2">
    <citation type="submission" date="2010-07" db="EMBL/GenBank/DDBJ databases">
        <authorList>
            <consortium name="The Broad Institute Genome Sequencing Platform"/>
            <consortium name="Broad Institute Genome Sequencing Center for Infectious Disease"/>
            <person name="Ma L.-J."/>
            <person name="Dead R."/>
            <person name="Young S."/>
            <person name="Zeng Q."/>
            <person name="Koehrsen M."/>
            <person name="Alvarado L."/>
            <person name="Berlin A."/>
            <person name="Chapman S.B."/>
            <person name="Chen Z."/>
            <person name="Freedman E."/>
            <person name="Gellesch M."/>
            <person name="Goldberg J."/>
            <person name="Griggs A."/>
            <person name="Gujja S."/>
            <person name="Heilman E.R."/>
            <person name="Heiman D."/>
            <person name="Hepburn T."/>
            <person name="Howarth C."/>
            <person name="Jen D."/>
            <person name="Larson L."/>
            <person name="Mehta T."/>
            <person name="Neiman D."/>
            <person name="Pearson M."/>
            <person name="Roberts A."/>
            <person name="Saif S."/>
            <person name="Shea T."/>
            <person name="Shenoy N."/>
            <person name="Sisk P."/>
            <person name="Stolte C."/>
            <person name="Sykes S."/>
            <person name="Walk T."/>
            <person name="White J."/>
            <person name="Yandava C."/>
            <person name="Haas B."/>
            <person name="Nusbaum C."/>
            <person name="Birren B."/>
        </authorList>
    </citation>
    <scope>NUCLEOTIDE SEQUENCE</scope>
    <source>
        <strain evidence="10">R3-111a-1</strain>
    </source>
</reference>
<dbReference type="Proteomes" id="UP000006039">
    <property type="component" value="Unassembled WGS sequence"/>
</dbReference>
<proteinExistence type="inferred from homology"/>
<reference evidence="12" key="1">
    <citation type="submission" date="2010-07" db="EMBL/GenBank/DDBJ databases">
        <title>The genome sequence of Gaeumannomyces graminis var. tritici strain R3-111a-1.</title>
        <authorList>
            <consortium name="The Broad Institute Genome Sequencing Platform"/>
            <person name="Ma L.-J."/>
            <person name="Dead R."/>
            <person name="Young S."/>
            <person name="Zeng Q."/>
            <person name="Koehrsen M."/>
            <person name="Alvarado L."/>
            <person name="Berlin A."/>
            <person name="Chapman S.B."/>
            <person name="Chen Z."/>
            <person name="Freedman E."/>
            <person name="Gellesch M."/>
            <person name="Goldberg J."/>
            <person name="Griggs A."/>
            <person name="Gujja S."/>
            <person name="Heilman E.R."/>
            <person name="Heiman D."/>
            <person name="Hepburn T."/>
            <person name="Howarth C."/>
            <person name="Jen D."/>
            <person name="Larson L."/>
            <person name="Mehta T."/>
            <person name="Neiman D."/>
            <person name="Pearson M."/>
            <person name="Roberts A."/>
            <person name="Saif S."/>
            <person name="Shea T."/>
            <person name="Shenoy N."/>
            <person name="Sisk P."/>
            <person name="Stolte C."/>
            <person name="Sykes S."/>
            <person name="Walk T."/>
            <person name="White J."/>
            <person name="Yandava C."/>
            <person name="Haas B."/>
            <person name="Nusbaum C."/>
            <person name="Birren B."/>
        </authorList>
    </citation>
    <scope>NUCLEOTIDE SEQUENCE [LARGE SCALE GENOMIC DNA]</scope>
    <source>
        <strain evidence="12">R3-111a-1</strain>
    </source>
</reference>
<feature type="domain" description="Peptidase M14" evidence="9">
    <location>
        <begin position="121"/>
        <end position="487"/>
    </location>
</feature>
<keyword evidence="4" id="KW-0378">Hydrolase</keyword>
<dbReference type="SUPFAM" id="SSF53187">
    <property type="entry name" value="Zn-dependent exopeptidases"/>
    <property type="match status" value="1"/>
</dbReference>
<name>J3P3E2_GAET3</name>
<keyword evidence="12" id="KW-1185">Reference proteome</keyword>
<dbReference type="Pfam" id="PF00246">
    <property type="entry name" value="Peptidase_M14"/>
    <property type="match status" value="1"/>
</dbReference>